<keyword evidence="10" id="KW-0479">Metal-binding</keyword>
<dbReference type="Gene3D" id="3.40.50.12610">
    <property type="match status" value="1"/>
</dbReference>
<gene>
    <name evidence="19" type="ORF">AB1Y20_013171</name>
</gene>
<comment type="cofactor">
    <cofactor evidence="1">
        <name>Mn(2+)</name>
        <dbReference type="ChEBI" id="CHEBI:29035"/>
    </cofactor>
</comment>
<comment type="catalytic activity">
    <reaction evidence="15">
        <text>a di-trans,poly-cis-dolichyl diphosphooligosaccharide + L-asparaginyl-[protein] = N(4)-(oligosaccharide-(1-&gt;4)-N-acetyl-beta-D-glucosaminyl-(1-&gt;4)-N-acetyl-beta-D-glucosaminyl)-L-asparaginyl-[protein] + a di-trans,poly-cis-dolichyl diphosphate + H(+)</text>
        <dbReference type="Rhea" id="RHEA:22980"/>
        <dbReference type="Rhea" id="RHEA-COMP:12804"/>
        <dbReference type="Rhea" id="RHEA-COMP:12805"/>
        <dbReference type="Rhea" id="RHEA-COMP:19506"/>
        <dbReference type="Rhea" id="RHEA-COMP:19509"/>
        <dbReference type="ChEBI" id="CHEBI:15378"/>
        <dbReference type="ChEBI" id="CHEBI:50347"/>
        <dbReference type="ChEBI" id="CHEBI:57497"/>
        <dbReference type="ChEBI" id="CHEBI:57570"/>
        <dbReference type="ChEBI" id="CHEBI:132529"/>
        <dbReference type="EC" id="2.4.99.18"/>
    </reaction>
</comment>
<feature type="transmembrane region" description="Helical" evidence="17">
    <location>
        <begin position="412"/>
        <end position="437"/>
    </location>
</feature>
<sequence length="806" mass="90097">MAALRATGWAVCLALVLLSCYLAYDIRLYAIRTYGLVIHEFDPWFNYRATEYLANNGWHAFFHWFDYESWYPLGRPVGTTIYPGMQISAVAIWKALEMAGMPMPLNDVCCYVPVWFGVSATLFLGLLTWECSSNKFAAASASLIMAIVPAHIMRSVGGGYDNESIAVTAMCATFYFWVRALRAPPAHVGDGATTSSYVYGALCGFSYIYMVMAWGGFVFVLNLIGLHAALLTFTGRYTSKLHRAYTLFFVIGTLGAIRVPPVGMQPFRSMEQLAPLLVFVGLQLLEIVNVQRRRHNLTLQQAFTLLVKLCLPVFVALLLLASYLFSIGYFGPLTARVRGLFVKHTRTGNPLVDSVAEHQPGSTEAYKQFLHHVYYLMPFGFFVSCFTWTDSNSFLVLYAVTAYYFASRMARLVILLGPVASAVGGVALGALIDFFLVGTAAELLEGEQAAPGKSKKGEKKDDASKKKAASSFGKKKKKAGVAEELSEFVASSQQSWAELMSDRRIKSFRSMAAIGLLLVCWPLVRSFYQYSHMFAESSSRPQIMFKAQLNTGEWIMVDDYREAYHWLRDTTPKDARVMAWWDYGYQITGIGQRTSIADGNTWNHEHIATLGRILTSPEEEAHFYARHLADYVLVWAGGGGDDLAKSPHLARIGNSVFPGHCSDPTCSQFGFTAGGPNGGGQPTPMMAKSLLYKLCQYGRPGVTLNESYFTHVYTSKYGKVRIYKVRKVSLKSKRWVADPANKVCDAPGSWYCTGQYPPALRDFISKRRAFKQLEDFNVKQDEYSRKYNEEYMRGMGNSRSKSKSEL</sequence>
<dbReference type="GO" id="GO:0004579">
    <property type="term" value="F:dolichyl-diphosphooligosaccharide-protein glycotransferase activity"/>
    <property type="evidence" value="ECO:0007669"/>
    <property type="project" value="UniProtKB-EC"/>
</dbReference>
<evidence type="ECO:0000256" key="7">
    <source>
        <dbReference type="ARBA" id="ARBA00022676"/>
    </source>
</evidence>
<feature type="transmembrane region" description="Helical" evidence="17">
    <location>
        <begin position="273"/>
        <end position="290"/>
    </location>
</feature>
<evidence type="ECO:0000256" key="1">
    <source>
        <dbReference type="ARBA" id="ARBA00001936"/>
    </source>
</evidence>
<feature type="region of interest" description="Disordered" evidence="16">
    <location>
        <begin position="448"/>
        <end position="471"/>
    </location>
</feature>
<evidence type="ECO:0000256" key="2">
    <source>
        <dbReference type="ARBA" id="ARBA00001946"/>
    </source>
</evidence>
<dbReference type="EMBL" id="JBGBPQ010000023">
    <property type="protein sequence ID" value="KAL1500515.1"/>
    <property type="molecule type" value="Genomic_DNA"/>
</dbReference>
<evidence type="ECO:0000256" key="5">
    <source>
        <dbReference type="ARBA" id="ARBA00010810"/>
    </source>
</evidence>
<evidence type="ECO:0000256" key="13">
    <source>
        <dbReference type="ARBA" id="ARBA00023136"/>
    </source>
</evidence>
<feature type="transmembrane region" description="Helical" evidence="17">
    <location>
        <begin position="379"/>
        <end position="405"/>
    </location>
</feature>
<feature type="transmembrane region" description="Helical" evidence="17">
    <location>
        <begin position="135"/>
        <end position="153"/>
    </location>
</feature>
<name>A0AB34IKS8_PRYPA</name>
<dbReference type="InterPro" id="IPR003674">
    <property type="entry name" value="Oligo_trans_STT3"/>
</dbReference>
<dbReference type="PANTHER" id="PTHR13872">
    <property type="entry name" value="DOLICHYL-DIPHOSPHOOLIGOSACCHARIDE--PROTEIN GLYCOSYLTRANSFERASE SUBUNIT"/>
    <property type="match status" value="1"/>
</dbReference>
<organism evidence="19 20">
    <name type="scientific">Prymnesium parvum</name>
    <name type="common">Toxic golden alga</name>
    <dbReference type="NCBI Taxonomy" id="97485"/>
    <lineage>
        <taxon>Eukaryota</taxon>
        <taxon>Haptista</taxon>
        <taxon>Haptophyta</taxon>
        <taxon>Prymnesiophyceae</taxon>
        <taxon>Prymnesiales</taxon>
        <taxon>Prymnesiaceae</taxon>
        <taxon>Prymnesium</taxon>
    </lineage>
</organism>
<evidence type="ECO:0000256" key="15">
    <source>
        <dbReference type="ARBA" id="ARBA00048829"/>
    </source>
</evidence>
<feature type="transmembrane region" description="Helical" evidence="17">
    <location>
        <begin position="6"/>
        <end position="24"/>
    </location>
</feature>
<comment type="cofactor">
    <cofactor evidence="2">
        <name>Mg(2+)</name>
        <dbReference type="ChEBI" id="CHEBI:18420"/>
    </cofactor>
</comment>
<feature type="transmembrane region" description="Helical" evidence="17">
    <location>
        <begin position="302"/>
        <end position="325"/>
    </location>
</feature>
<protein>
    <recommendedName>
        <fullName evidence="6">dolichyl-diphosphooligosaccharide--protein glycotransferase</fullName>
        <ecNumber evidence="6">2.4.99.18</ecNumber>
    </recommendedName>
</protein>
<dbReference type="PROSITE" id="PS51257">
    <property type="entry name" value="PROKAR_LIPOPROTEIN"/>
    <property type="match status" value="1"/>
</dbReference>
<dbReference type="GO" id="GO:0046872">
    <property type="term" value="F:metal ion binding"/>
    <property type="evidence" value="ECO:0007669"/>
    <property type="project" value="UniProtKB-KW"/>
</dbReference>
<evidence type="ECO:0000313" key="20">
    <source>
        <dbReference type="Proteomes" id="UP001515480"/>
    </source>
</evidence>
<keyword evidence="14" id="KW-0464">Manganese</keyword>
<dbReference type="PANTHER" id="PTHR13872:SF1">
    <property type="entry name" value="DOLICHYL-DIPHOSPHOOLIGOSACCHARIDE--PROTEIN GLYCOSYLTRANSFERASE SUBUNIT STT3B"/>
    <property type="match status" value="1"/>
</dbReference>
<evidence type="ECO:0000256" key="16">
    <source>
        <dbReference type="SAM" id="MobiDB-lite"/>
    </source>
</evidence>
<comment type="pathway">
    <text evidence="4">Protein modification; protein glycosylation.</text>
</comment>
<keyword evidence="7" id="KW-0328">Glycosyltransferase</keyword>
<dbReference type="Proteomes" id="UP001515480">
    <property type="component" value="Unassembled WGS sequence"/>
</dbReference>
<evidence type="ECO:0000256" key="12">
    <source>
        <dbReference type="ARBA" id="ARBA00022989"/>
    </source>
</evidence>
<dbReference type="AlphaFoldDB" id="A0AB34IKS8"/>
<dbReference type="InterPro" id="IPR048307">
    <property type="entry name" value="STT3_N"/>
</dbReference>
<feature type="transmembrane region" description="Helical" evidence="17">
    <location>
        <begin position="244"/>
        <end position="261"/>
    </location>
</feature>
<dbReference type="GO" id="GO:0012505">
    <property type="term" value="C:endomembrane system"/>
    <property type="evidence" value="ECO:0007669"/>
    <property type="project" value="UniProtKB-SubCell"/>
</dbReference>
<comment type="similarity">
    <text evidence="5">Belongs to the STT3 family.</text>
</comment>
<dbReference type="FunFam" id="3.40.50.12610:FF:000003">
    <property type="entry name" value="Oligosaccharyl transferase-like protein"/>
    <property type="match status" value="1"/>
</dbReference>
<evidence type="ECO:0000313" key="19">
    <source>
        <dbReference type="EMBL" id="KAL1500515.1"/>
    </source>
</evidence>
<evidence type="ECO:0000256" key="9">
    <source>
        <dbReference type="ARBA" id="ARBA00022692"/>
    </source>
</evidence>
<feature type="transmembrane region" description="Helical" evidence="17">
    <location>
        <begin position="108"/>
        <end position="129"/>
    </location>
</feature>
<keyword evidence="8" id="KW-0808">Transferase</keyword>
<evidence type="ECO:0000256" key="6">
    <source>
        <dbReference type="ARBA" id="ARBA00012605"/>
    </source>
</evidence>
<evidence type="ECO:0000256" key="17">
    <source>
        <dbReference type="SAM" id="Phobius"/>
    </source>
</evidence>
<keyword evidence="13 17" id="KW-0472">Membrane</keyword>
<dbReference type="EC" id="2.4.99.18" evidence="6"/>
<evidence type="ECO:0000256" key="11">
    <source>
        <dbReference type="ARBA" id="ARBA00022842"/>
    </source>
</evidence>
<dbReference type="Pfam" id="PF02516">
    <property type="entry name" value="STT3"/>
    <property type="match status" value="1"/>
</dbReference>
<evidence type="ECO:0000256" key="8">
    <source>
        <dbReference type="ARBA" id="ARBA00022679"/>
    </source>
</evidence>
<keyword evidence="12 17" id="KW-1133">Transmembrane helix</keyword>
<keyword evidence="20" id="KW-1185">Reference proteome</keyword>
<comment type="caution">
    <text evidence="19">The sequence shown here is derived from an EMBL/GenBank/DDBJ whole genome shotgun (WGS) entry which is preliminary data.</text>
</comment>
<evidence type="ECO:0000256" key="10">
    <source>
        <dbReference type="ARBA" id="ARBA00022723"/>
    </source>
</evidence>
<evidence type="ECO:0000259" key="18">
    <source>
        <dbReference type="Pfam" id="PF02516"/>
    </source>
</evidence>
<feature type="domain" description="Oligosaccharyl transferase STT3 N-terminal" evidence="18">
    <location>
        <begin position="22"/>
        <end position="416"/>
    </location>
</feature>
<keyword evidence="9 17" id="KW-0812">Transmembrane</keyword>
<proteinExistence type="inferred from homology"/>
<keyword evidence="11" id="KW-0460">Magnesium</keyword>
<reference evidence="19 20" key="1">
    <citation type="journal article" date="2024" name="Science">
        <title>Giant polyketide synthase enzymes in the biosynthesis of giant marine polyether toxins.</title>
        <authorList>
            <person name="Fallon T.R."/>
            <person name="Shende V.V."/>
            <person name="Wierzbicki I.H."/>
            <person name="Pendleton A.L."/>
            <person name="Watervoot N.F."/>
            <person name="Auber R.P."/>
            <person name="Gonzalez D.J."/>
            <person name="Wisecaver J.H."/>
            <person name="Moore B.S."/>
        </authorList>
    </citation>
    <scope>NUCLEOTIDE SEQUENCE [LARGE SCALE GENOMIC DNA]</scope>
    <source>
        <strain evidence="19 20">12B1</strain>
    </source>
</reference>
<evidence type="ECO:0000256" key="4">
    <source>
        <dbReference type="ARBA" id="ARBA00004922"/>
    </source>
</evidence>
<evidence type="ECO:0000256" key="3">
    <source>
        <dbReference type="ARBA" id="ARBA00004127"/>
    </source>
</evidence>
<dbReference type="GO" id="GO:0016020">
    <property type="term" value="C:membrane"/>
    <property type="evidence" value="ECO:0007669"/>
    <property type="project" value="InterPro"/>
</dbReference>
<accession>A0AB34IKS8</accession>
<evidence type="ECO:0000256" key="14">
    <source>
        <dbReference type="ARBA" id="ARBA00023211"/>
    </source>
</evidence>
<comment type="subcellular location">
    <subcellularLocation>
        <location evidence="3">Endomembrane system</location>
        <topology evidence="3">Multi-pass membrane protein</topology>
    </subcellularLocation>
</comment>
<feature type="transmembrane region" description="Helical" evidence="17">
    <location>
        <begin position="198"/>
        <end position="224"/>
    </location>
</feature>